<gene>
    <name evidence="1" type="primary">KNAG0C03840</name>
    <name evidence="1" type="ordered locus">KNAG_0C03840</name>
</gene>
<dbReference type="GO" id="GO:0005777">
    <property type="term" value="C:peroxisome"/>
    <property type="evidence" value="ECO:0007669"/>
    <property type="project" value="EnsemblFungi"/>
</dbReference>
<dbReference type="OrthoDB" id="4083608at2759"/>
<dbReference type="AlphaFoldDB" id="J7RJ11"/>
<dbReference type="Proteomes" id="UP000006310">
    <property type="component" value="Chromosome 3"/>
</dbReference>
<dbReference type="HOGENOM" id="CLU_148825_0_0_1"/>
<keyword evidence="2" id="KW-1185">Reference proteome</keyword>
<dbReference type="eggNOG" id="ENOG502S2HK">
    <property type="taxonomic scope" value="Eukaryota"/>
</dbReference>
<organism evidence="1 2">
    <name type="scientific">Huiozyma naganishii (strain ATCC MYA-139 / BCRC 22969 / CBS 8797 / KCTC 17520 / NBRC 10181 / NCYC 3082 / Yp74L-3)</name>
    <name type="common">Yeast</name>
    <name type="synonym">Kazachstania naganishii</name>
    <dbReference type="NCBI Taxonomy" id="1071383"/>
    <lineage>
        <taxon>Eukaryota</taxon>
        <taxon>Fungi</taxon>
        <taxon>Dikarya</taxon>
        <taxon>Ascomycota</taxon>
        <taxon>Saccharomycotina</taxon>
        <taxon>Saccharomycetes</taxon>
        <taxon>Saccharomycetales</taxon>
        <taxon>Saccharomycetaceae</taxon>
        <taxon>Huiozyma</taxon>
    </lineage>
</organism>
<reference evidence="1 2" key="1">
    <citation type="journal article" date="2011" name="Proc. Natl. Acad. Sci. U.S.A.">
        <title>Evolutionary erosion of yeast sex chromosomes by mating-type switching accidents.</title>
        <authorList>
            <person name="Gordon J.L."/>
            <person name="Armisen D."/>
            <person name="Proux-Wera E."/>
            <person name="Oheigeartaigh S.S."/>
            <person name="Byrne K.P."/>
            <person name="Wolfe K.H."/>
        </authorList>
    </citation>
    <scope>NUCLEOTIDE SEQUENCE [LARGE SCALE GENOMIC DNA]</scope>
    <source>
        <strain evidence="2">ATCC MYA-139 / BCRC 22969 / CBS 8797 / CCRC 22969 / KCTC 17520 / NBRC 10181 / NCYC 3082</strain>
    </source>
</reference>
<accession>J7RJ11</accession>
<dbReference type="GeneID" id="34525168"/>
<evidence type="ECO:0000313" key="2">
    <source>
        <dbReference type="Proteomes" id="UP000006310"/>
    </source>
</evidence>
<dbReference type="RefSeq" id="XP_022463734.1">
    <property type="nucleotide sequence ID" value="XM_022607104.1"/>
</dbReference>
<dbReference type="GO" id="GO:0005743">
    <property type="term" value="C:mitochondrial inner membrane"/>
    <property type="evidence" value="ECO:0007669"/>
    <property type="project" value="EnsemblFungi"/>
</dbReference>
<reference evidence="2" key="2">
    <citation type="submission" date="2012-08" db="EMBL/GenBank/DDBJ databases">
        <title>Genome sequence of Kazachstania naganishii.</title>
        <authorList>
            <person name="Gordon J.L."/>
            <person name="Armisen D."/>
            <person name="Proux-Wera E."/>
            <person name="OhEigeartaigh S.S."/>
            <person name="Byrne K.P."/>
            <person name="Wolfe K.H."/>
        </authorList>
    </citation>
    <scope>NUCLEOTIDE SEQUENCE [LARGE SCALE GENOMIC DNA]</scope>
    <source>
        <strain evidence="2">ATCC MYA-139 / BCRC 22969 / CBS 8797 / CCRC 22969 / KCTC 17520 / NBRC 10181 / NCYC 3082</strain>
    </source>
</reference>
<dbReference type="PANTHER" id="PTHR28048">
    <property type="entry name" value="ACR195WP"/>
    <property type="match status" value="1"/>
</dbReference>
<dbReference type="PANTHER" id="PTHR28048:SF1">
    <property type="entry name" value="ACR195WP"/>
    <property type="match status" value="1"/>
</dbReference>
<proteinExistence type="predicted"/>
<dbReference type="KEGG" id="kng:KNAG_0C03840"/>
<dbReference type="InterPro" id="IPR053092">
    <property type="entry name" value="Mitochondrial_unc_protein"/>
</dbReference>
<dbReference type="GO" id="GO:0006457">
    <property type="term" value="P:protein folding"/>
    <property type="evidence" value="ECO:0007669"/>
    <property type="project" value="EnsemblFungi"/>
</dbReference>
<evidence type="ECO:0008006" key="3">
    <source>
        <dbReference type="Google" id="ProtNLM"/>
    </source>
</evidence>
<evidence type="ECO:0000313" key="1">
    <source>
        <dbReference type="EMBL" id="CCK69488.1"/>
    </source>
</evidence>
<dbReference type="OMA" id="EGWLWNK"/>
<dbReference type="GO" id="GO:0051131">
    <property type="term" value="P:chaperone-mediated protein complex assembly"/>
    <property type="evidence" value="ECO:0007669"/>
    <property type="project" value="EnsemblFungi"/>
</dbReference>
<dbReference type="GO" id="GO:0015035">
    <property type="term" value="F:protein-disulfide reductase activity"/>
    <property type="evidence" value="ECO:0007669"/>
    <property type="project" value="EnsemblFungi"/>
</dbReference>
<sequence>MNSDNSNIMKVFQPPTESENFESCLGCDIFNSIFLIGSGSYLLTGRPTKRGIKESLSDYALKHPKWWRATIRSVGGLLFGFGLYRGIETYSTWANGGYSEAGGKKLDN</sequence>
<name>J7RJ11_HUIN7</name>
<dbReference type="EMBL" id="HE978316">
    <property type="protein sequence ID" value="CCK69488.1"/>
    <property type="molecule type" value="Genomic_DNA"/>
</dbReference>
<protein>
    <recommendedName>
        <fullName evidence="3">DUF4536 domain-containing protein</fullName>
    </recommendedName>
</protein>